<feature type="domain" description="Exoribonuclease phosphorolytic" evidence="11">
    <location>
        <begin position="123"/>
        <end position="243"/>
    </location>
</feature>
<evidence type="ECO:0000259" key="11">
    <source>
        <dbReference type="Pfam" id="PF01138"/>
    </source>
</evidence>
<dbReference type="InterPro" id="IPR036345">
    <property type="entry name" value="ExoRNase_PH_dom2_sf"/>
</dbReference>
<feature type="compositionally biased region" description="Acidic residues" evidence="10">
    <location>
        <begin position="190"/>
        <end position="199"/>
    </location>
</feature>
<dbReference type="SUPFAM" id="SSF55666">
    <property type="entry name" value="Ribonuclease PH domain 2-like"/>
    <property type="match status" value="1"/>
</dbReference>
<dbReference type="GO" id="GO:0071038">
    <property type="term" value="P:TRAMP-dependent tRNA surveillance pathway"/>
    <property type="evidence" value="ECO:0007669"/>
    <property type="project" value="TreeGrafter"/>
</dbReference>
<protein>
    <recommendedName>
        <fullName evidence="9">Ribosomal RNA-processing protein 43</fullName>
    </recommendedName>
</protein>
<keyword evidence="8" id="KW-0539">Nucleus</keyword>
<organism evidence="12">
    <name type="scientific">Gaeumannomyces tritici (strain R3-111a-1)</name>
    <name type="common">Wheat and barley take-all root rot fungus</name>
    <name type="synonym">Gaeumannomyces graminis var. tritici</name>
    <dbReference type="NCBI Taxonomy" id="644352"/>
    <lineage>
        <taxon>Eukaryota</taxon>
        <taxon>Fungi</taxon>
        <taxon>Dikarya</taxon>
        <taxon>Ascomycota</taxon>
        <taxon>Pezizomycotina</taxon>
        <taxon>Sordariomycetes</taxon>
        <taxon>Sordariomycetidae</taxon>
        <taxon>Magnaporthales</taxon>
        <taxon>Magnaporthaceae</taxon>
        <taxon>Gaeumannomyces</taxon>
    </lineage>
</organism>
<keyword evidence="12" id="KW-0269">Exonuclease</keyword>
<evidence type="ECO:0000256" key="6">
    <source>
        <dbReference type="ARBA" id="ARBA00022835"/>
    </source>
</evidence>
<dbReference type="eggNOG" id="KOG1613">
    <property type="taxonomic scope" value="Eukaryota"/>
</dbReference>
<dbReference type="InterPro" id="IPR050590">
    <property type="entry name" value="Exosome_comp_Rrp42_subfam"/>
</dbReference>
<evidence type="ECO:0000313" key="12">
    <source>
        <dbReference type="EMBL" id="EJT70434.1"/>
    </source>
</evidence>
<dbReference type="SUPFAM" id="SSF54211">
    <property type="entry name" value="Ribosomal protein S5 domain 2-like"/>
    <property type="match status" value="1"/>
</dbReference>
<dbReference type="GO" id="GO:0000176">
    <property type="term" value="C:nuclear exosome (RNase complex)"/>
    <property type="evidence" value="ECO:0007669"/>
    <property type="project" value="TreeGrafter"/>
</dbReference>
<proteinExistence type="inferred from homology"/>
<dbReference type="RefSeq" id="XP_009227612.1">
    <property type="nucleotide sequence ID" value="XM_009229348.1"/>
</dbReference>
<keyword evidence="12" id="KW-0540">Nuclease</keyword>
<dbReference type="GO" id="GO:0071028">
    <property type="term" value="P:nuclear mRNA surveillance"/>
    <property type="evidence" value="ECO:0007669"/>
    <property type="project" value="TreeGrafter"/>
</dbReference>
<dbReference type="Pfam" id="PF01138">
    <property type="entry name" value="RNase_PH"/>
    <property type="match status" value="2"/>
</dbReference>
<evidence type="ECO:0000256" key="10">
    <source>
        <dbReference type="SAM" id="MobiDB-lite"/>
    </source>
</evidence>
<dbReference type="PANTHER" id="PTHR11097">
    <property type="entry name" value="EXOSOME COMPLEX EXONUCLEASE RIBOSOMAL RNA PROCESSING PROTEIN"/>
    <property type="match status" value="1"/>
</dbReference>
<dbReference type="GO" id="GO:0000177">
    <property type="term" value="C:cytoplasmic exosome (RNase complex)"/>
    <property type="evidence" value="ECO:0007669"/>
    <property type="project" value="TreeGrafter"/>
</dbReference>
<dbReference type="EMBL" id="GL385401">
    <property type="protein sequence ID" value="EJT70434.1"/>
    <property type="molecule type" value="Genomic_DNA"/>
</dbReference>
<evidence type="ECO:0000313" key="13">
    <source>
        <dbReference type="EnsemblFungi" id="EJT70434"/>
    </source>
</evidence>
<evidence type="ECO:0000256" key="5">
    <source>
        <dbReference type="ARBA" id="ARBA00022552"/>
    </source>
</evidence>
<evidence type="ECO:0000256" key="7">
    <source>
        <dbReference type="ARBA" id="ARBA00022884"/>
    </source>
</evidence>
<feature type="compositionally biased region" description="Acidic residues" evidence="10">
    <location>
        <begin position="97"/>
        <end position="116"/>
    </location>
</feature>
<dbReference type="GO" id="GO:0035925">
    <property type="term" value="F:mRNA 3'-UTR AU-rich region binding"/>
    <property type="evidence" value="ECO:0007669"/>
    <property type="project" value="TreeGrafter"/>
</dbReference>
<gene>
    <name evidence="13" type="primary">20351916</name>
    <name evidence="12" type="ORF">GGTG_11458</name>
</gene>
<dbReference type="EnsemblFungi" id="EJT70434">
    <property type="protein sequence ID" value="EJT70434"/>
    <property type="gene ID" value="GGTG_11458"/>
</dbReference>
<feature type="region of interest" description="Disordered" evidence="10">
    <location>
        <begin position="179"/>
        <end position="200"/>
    </location>
</feature>
<dbReference type="InterPro" id="IPR020568">
    <property type="entry name" value="Ribosomal_Su5_D2-typ_SF"/>
</dbReference>
<comment type="similarity">
    <text evidence="3">Belongs to the RNase PH family.</text>
</comment>
<evidence type="ECO:0000256" key="3">
    <source>
        <dbReference type="ARBA" id="ARBA00006678"/>
    </source>
</evidence>
<dbReference type="HOGENOM" id="CLU_038194_5_0_1"/>
<reference evidence="12" key="2">
    <citation type="submission" date="2010-07" db="EMBL/GenBank/DDBJ databases">
        <authorList>
            <consortium name="The Broad Institute Genome Sequencing Platform"/>
            <consortium name="Broad Institute Genome Sequencing Center for Infectious Disease"/>
            <person name="Ma L.-J."/>
            <person name="Dead R."/>
            <person name="Young S."/>
            <person name="Zeng Q."/>
            <person name="Koehrsen M."/>
            <person name="Alvarado L."/>
            <person name="Berlin A."/>
            <person name="Chapman S.B."/>
            <person name="Chen Z."/>
            <person name="Freedman E."/>
            <person name="Gellesch M."/>
            <person name="Goldberg J."/>
            <person name="Griggs A."/>
            <person name="Gujja S."/>
            <person name="Heilman E.R."/>
            <person name="Heiman D."/>
            <person name="Hepburn T."/>
            <person name="Howarth C."/>
            <person name="Jen D."/>
            <person name="Larson L."/>
            <person name="Mehta T."/>
            <person name="Neiman D."/>
            <person name="Pearson M."/>
            <person name="Roberts A."/>
            <person name="Saif S."/>
            <person name="Shea T."/>
            <person name="Shenoy N."/>
            <person name="Sisk P."/>
            <person name="Stolte C."/>
            <person name="Sykes S."/>
            <person name="Walk T."/>
            <person name="White J."/>
            <person name="Yandava C."/>
            <person name="Haas B."/>
            <person name="Nusbaum C."/>
            <person name="Birren B."/>
        </authorList>
    </citation>
    <scope>NUCLEOTIDE SEQUENCE</scope>
    <source>
        <strain evidence="12">R3-111a-1</strain>
    </source>
</reference>
<evidence type="ECO:0000256" key="4">
    <source>
        <dbReference type="ARBA" id="ARBA00022490"/>
    </source>
</evidence>
<dbReference type="GO" id="GO:0034473">
    <property type="term" value="P:U1 snRNA 3'-end processing"/>
    <property type="evidence" value="ECO:0007669"/>
    <property type="project" value="TreeGrafter"/>
</dbReference>
<dbReference type="GO" id="GO:0071035">
    <property type="term" value="P:nuclear polyadenylation-dependent rRNA catabolic process"/>
    <property type="evidence" value="ECO:0007669"/>
    <property type="project" value="TreeGrafter"/>
</dbReference>
<evidence type="ECO:0000256" key="9">
    <source>
        <dbReference type="ARBA" id="ARBA00030617"/>
    </source>
</evidence>
<dbReference type="GO" id="GO:0016075">
    <property type="term" value="P:rRNA catabolic process"/>
    <property type="evidence" value="ECO:0007669"/>
    <property type="project" value="TreeGrafter"/>
</dbReference>
<dbReference type="AlphaFoldDB" id="J3PD89"/>
<evidence type="ECO:0000256" key="8">
    <source>
        <dbReference type="ARBA" id="ARBA00023242"/>
    </source>
</evidence>
<dbReference type="OrthoDB" id="45882at2759"/>
<dbReference type="InterPro" id="IPR027408">
    <property type="entry name" value="PNPase/RNase_PH_dom_sf"/>
</dbReference>
<reference evidence="13" key="5">
    <citation type="submission" date="2018-04" db="UniProtKB">
        <authorList>
            <consortium name="EnsemblFungi"/>
        </authorList>
    </citation>
    <scope>IDENTIFICATION</scope>
    <source>
        <strain evidence="13">R3-111a-1</strain>
    </source>
</reference>
<keyword evidence="14" id="KW-1185">Reference proteome</keyword>
<comment type="subcellular location">
    <subcellularLocation>
        <location evidence="1">Cytoplasm</location>
    </subcellularLocation>
    <subcellularLocation>
        <location evidence="2">Nucleus</location>
        <location evidence="2">Nucleolus</location>
    </subcellularLocation>
</comment>
<feature type="region of interest" description="Disordered" evidence="10">
    <location>
        <begin position="85"/>
        <end position="124"/>
    </location>
</feature>
<reference evidence="13" key="4">
    <citation type="journal article" date="2015" name="G3 (Bethesda)">
        <title>Genome sequences of three phytopathogenic species of the Magnaporthaceae family of fungi.</title>
        <authorList>
            <person name="Okagaki L.H."/>
            <person name="Nunes C.C."/>
            <person name="Sailsbery J."/>
            <person name="Clay B."/>
            <person name="Brown D."/>
            <person name="John T."/>
            <person name="Oh Y."/>
            <person name="Young N."/>
            <person name="Fitzgerald M."/>
            <person name="Haas B.J."/>
            <person name="Zeng Q."/>
            <person name="Young S."/>
            <person name="Adiconis X."/>
            <person name="Fan L."/>
            <person name="Levin J.Z."/>
            <person name="Mitchell T.K."/>
            <person name="Okubara P.A."/>
            <person name="Farman M.L."/>
            <person name="Kohn L.M."/>
            <person name="Birren B."/>
            <person name="Ma L.-J."/>
            <person name="Dean R.A."/>
        </authorList>
    </citation>
    <scope>NUCLEOTIDE SEQUENCE</scope>
    <source>
        <strain evidence="13">R3-111a-1</strain>
    </source>
</reference>
<dbReference type="GO" id="GO:0034475">
    <property type="term" value="P:U4 snRNA 3'-end processing"/>
    <property type="evidence" value="ECO:0007669"/>
    <property type="project" value="TreeGrafter"/>
</dbReference>
<name>J3PD89_GAET3</name>
<dbReference type="InterPro" id="IPR001247">
    <property type="entry name" value="ExoRNase_PH_dom1"/>
</dbReference>
<accession>J3PD89</accession>
<dbReference type="GO" id="GO:0034476">
    <property type="term" value="P:U5 snRNA 3'-end processing"/>
    <property type="evidence" value="ECO:0007669"/>
    <property type="project" value="TreeGrafter"/>
</dbReference>
<dbReference type="GO" id="GO:0005730">
    <property type="term" value="C:nucleolus"/>
    <property type="evidence" value="ECO:0007669"/>
    <property type="project" value="UniProtKB-SubCell"/>
</dbReference>
<dbReference type="VEuPathDB" id="FungiDB:GGTG_11458"/>
<evidence type="ECO:0000256" key="1">
    <source>
        <dbReference type="ARBA" id="ARBA00004496"/>
    </source>
</evidence>
<dbReference type="STRING" id="644352.J3PD89"/>
<keyword evidence="6" id="KW-0271">Exosome</keyword>
<dbReference type="Proteomes" id="UP000006039">
    <property type="component" value="Unassembled WGS sequence"/>
</dbReference>
<keyword evidence="5" id="KW-0698">rRNA processing</keyword>
<keyword evidence="7" id="KW-0694">RNA-binding</keyword>
<feature type="domain" description="Exoribonuclease phosphorolytic" evidence="11">
    <location>
        <begin position="45"/>
        <end position="82"/>
    </location>
</feature>
<dbReference type="GO" id="GO:0004527">
    <property type="term" value="F:exonuclease activity"/>
    <property type="evidence" value="ECO:0007669"/>
    <property type="project" value="UniProtKB-KW"/>
</dbReference>
<evidence type="ECO:0000256" key="2">
    <source>
        <dbReference type="ARBA" id="ARBA00004604"/>
    </source>
</evidence>
<keyword evidence="4" id="KW-0963">Cytoplasm</keyword>
<dbReference type="GO" id="GO:0000467">
    <property type="term" value="P:exonucleolytic trimming to generate mature 3'-end of 5.8S rRNA from tricistronic rRNA transcript (SSU-rRNA, 5.8S rRNA, LSU-rRNA)"/>
    <property type="evidence" value="ECO:0007669"/>
    <property type="project" value="TreeGrafter"/>
</dbReference>
<dbReference type="GeneID" id="20351916"/>
<sequence length="372" mass="39932">MAQPITFPRPTFAKLSPHPFLLANLQPADPAAASPARTNGRAPREARPVNVNAGSLSHAHGSAVVRAGDTTVICGVRTEVLPIANIPNYRVPPPRPDDDDDGDDDGEAGQKEEEEEGGRNELRDYDLVVPNIELATGSAPQFLPGVPPTTLAQTLSSRVYSLLHASGLLNVADLRIWDEGSNSNSKPGENEEMGEADDGMEQKPQVKAYWVLYIDVLFISFDGNPFDVAWTAVVAALRDTRLPRAVWDAEREAAVCSRADGSPGRPLSVRGLPVACTAAVFRGKDDPDAASGDGQYWVLLDPDRLEESLCDEFVTVVVDRSVGADCGQEGEARIQSMLKAGGTAAGLDFIGRLVEVAETRWRDVRDAINTKA</sequence>
<dbReference type="Gene3D" id="3.30.230.70">
    <property type="entry name" value="GHMP Kinase, N-terminal domain"/>
    <property type="match status" value="1"/>
</dbReference>
<reference evidence="12" key="3">
    <citation type="submission" date="2010-09" db="EMBL/GenBank/DDBJ databases">
        <title>Annotation of Gaeumannomyces graminis var. tritici R3-111a-1.</title>
        <authorList>
            <consortium name="The Broad Institute Genome Sequencing Platform"/>
            <person name="Ma L.-J."/>
            <person name="Dead R."/>
            <person name="Young S.K."/>
            <person name="Zeng Q."/>
            <person name="Gargeya S."/>
            <person name="Fitzgerald M."/>
            <person name="Haas B."/>
            <person name="Abouelleil A."/>
            <person name="Alvarado L."/>
            <person name="Arachchi H.M."/>
            <person name="Berlin A."/>
            <person name="Brown A."/>
            <person name="Chapman S.B."/>
            <person name="Chen Z."/>
            <person name="Dunbar C."/>
            <person name="Freedman E."/>
            <person name="Gearin G."/>
            <person name="Gellesch M."/>
            <person name="Goldberg J."/>
            <person name="Griggs A."/>
            <person name="Gujja S."/>
            <person name="Heiman D."/>
            <person name="Howarth C."/>
            <person name="Larson L."/>
            <person name="Lui A."/>
            <person name="MacDonald P.J.P."/>
            <person name="Mehta T."/>
            <person name="Montmayeur A."/>
            <person name="Murphy C."/>
            <person name="Neiman D."/>
            <person name="Pearson M."/>
            <person name="Priest M."/>
            <person name="Roberts A."/>
            <person name="Saif S."/>
            <person name="Shea T."/>
            <person name="Shenoy N."/>
            <person name="Sisk P."/>
            <person name="Stolte C."/>
            <person name="Sykes S."/>
            <person name="Yandava C."/>
            <person name="Wortman J."/>
            <person name="Nusbaum C."/>
            <person name="Birren B."/>
        </authorList>
    </citation>
    <scope>NUCLEOTIDE SEQUENCE</scope>
    <source>
        <strain evidence="12">R3-111a-1</strain>
    </source>
</reference>
<reference evidence="14" key="1">
    <citation type="submission" date="2010-07" db="EMBL/GenBank/DDBJ databases">
        <title>The genome sequence of Gaeumannomyces graminis var. tritici strain R3-111a-1.</title>
        <authorList>
            <consortium name="The Broad Institute Genome Sequencing Platform"/>
            <person name="Ma L.-J."/>
            <person name="Dead R."/>
            <person name="Young S."/>
            <person name="Zeng Q."/>
            <person name="Koehrsen M."/>
            <person name="Alvarado L."/>
            <person name="Berlin A."/>
            <person name="Chapman S.B."/>
            <person name="Chen Z."/>
            <person name="Freedman E."/>
            <person name="Gellesch M."/>
            <person name="Goldberg J."/>
            <person name="Griggs A."/>
            <person name="Gujja S."/>
            <person name="Heilman E.R."/>
            <person name="Heiman D."/>
            <person name="Hepburn T."/>
            <person name="Howarth C."/>
            <person name="Jen D."/>
            <person name="Larson L."/>
            <person name="Mehta T."/>
            <person name="Neiman D."/>
            <person name="Pearson M."/>
            <person name="Roberts A."/>
            <person name="Saif S."/>
            <person name="Shea T."/>
            <person name="Shenoy N."/>
            <person name="Sisk P."/>
            <person name="Stolte C."/>
            <person name="Sykes S."/>
            <person name="Walk T."/>
            <person name="White J."/>
            <person name="Yandava C."/>
            <person name="Haas B."/>
            <person name="Nusbaum C."/>
            <person name="Birren B."/>
        </authorList>
    </citation>
    <scope>NUCLEOTIDE SEQUENCE [LARGE SCALE GENOMIC DNA]</scope>
    <source>
        <strain evidence="14">R3-111a-1</strain>
    </source>
</reference>
<evidence type="ECO:0000313" key="14">
    <source>
        <dbReference type="Proteomes" id="UP000006039"/>
    </source>
</evidence>
<keyword evidence="12" id="KW-0378">Hydrolase</keyword>
<dbReference type="PANTHER" id="PTHR11097:SF9">
    <property type="entry name" value="EXOSOME COMPLEX COMPONENT RRP43"/>
    <property type="match status" value="1"/>
</dbReference>